<name>A0A2P1MBJ7_9MONI</name>
<dbReference type="RefSeq" id="YP_009478176.1">
    <property type="nucleotide sequence ID" value="NC_037478.1"/>
</dbReference>
<reference evidence="1" key="1">
    <citation type="journal article" date="2018" name="Am. J. Bot.">
        <title>A novel chloroplast gene reported for flagellate plants.</title>
        <authorList>
            <person name="Song M."/>
            <person name="Kuo L.-Y."/>
            <person name="Huiet L."/>
            <person name="Pryer K.M."/>
            <person name="Rothfels C.J."/>
            <person name="Li F.-W."/>
        </authorList>
    </citation>
    <scope>NUCLEOTIDE SEQUENCE</scope>
</reference>
<gene>
    <name evidence="1" type="primary">rps16</name>
</gene>
<geneLocation type="chloroplast" evidence="1"/>
<keyword evidence="1" id="KW-0687">Ribonucleoprotein</keyword>
<dbReference type="Gene3D" id="3.30.1320.10">
    <property type="match status" value="1"/>
</dbReference>
<dbReference type="SUPFAM" id="SSF54565">
    <property type="entry name" value="Ribosomal protein S16"/>
    <property type="match status" value="1"/>
</dbReference>
<dbReference type="AlphaFoldDB" id="A0A2P1MBJ7"/>
<dbReference type="InterPro" id="IPR023803">
    <property type="entry name" value="Ribosomal_bS16_dom_sf"/>
</dbReference>
<protein>
    <submittedName>
        <fullName evidence="1">Ribosomal protein S16</fullName>
    </submittedName>
</protein>
<proteinExistence type="predicted"/>
<keyword evidence="1" id="KW-0934">Plastid</keyword>
<dbReference type="EMBL" id="MG432483">
    <property type="protein sequence ID" value="AVP32749.1"/>
    <property type="molecule type" value="Genomic_DNA"/>
</dbReference>
<dbReference type="GO" id="GO:0005840">
    <property type="term" value="C:ribosome"/>
    <property type="evidence" value="ECO:0007669"/>
    <property type="project" value="UniProtKB-KW"/>
</dbReference>
<accession>A0A2P1MBJ7</accession>
<dbReference type="GeneID" id="37278320"/>
<organism evidence="1">
    <name type="scientific">Adiantum shastense</name>
    <dbReference type="NCBI Taxonomy" id="2052490"/>
    <lineage>
        <taxon>Eukaryota</taxon>
        <taxon>Viridiplantae</taxon>
        <taxon>Streptophyta</taxon>
        <taxon>Embryophyta</taxon>
        <taxon>Tracheophyta</taxon>
        <taxon>Polypodiopsida</taxon>
        <taxon>Polypodiidae</taxon>
        <taxon>Polypodiales</taxon>
        <taxon>Pteridineae</taxon>
        <taxon>Pteridaceae</taxon>
        <taxon>Vittarioideae</taxon>
        <taxon>Adiantum</taxon>
    </lineage>
</organism>
<keyword evidence="1" id="KW-0689">Ribosomal protein</keyword>
<evidence type="ECO:0000313" key="1">
    <source>
        <dbReference type="EMBL" id="AVP32749.1"/>
    </source>
</evidence>
<sequence length="94" mass="10871">MVKFRPKLCGRKQRLSRAVCSSLMHLYLEMISKLIAIDVQSRREGEVTREVGFYNSRREETQLDISVIIVSWGSGAKLAETVRDIFRRAKLKIT</sequence>
<keyword evidence="1" id="KW-0150">Chloroplast</keyword>